<evidence type="ECO:0000256" key="1">
    <source>
        <dbReference type="SAM" id="Coils"/>
    </source>
</evidence>
<keyword evidence="1" id="KW-0175">Coiled coil</keyword>
<protein>
    <submittedName>
        <fullName evidence="2">Uncharacterized protein</fullName>
    </submittedName>
</protein>
<name>A0A451A6R4_9GAMM</name>
<organism evidence="2">
    <name type="scientific">Candidatus Kentrum sp. TC</name>
    <dbReference type="NCBI Taxonomy" id="2126339"/>
    <lineage>
        <taxon>Bacteria</taxon>
        <taxon>Pseudomonadati</taxon>
        <taxon>Pseudomonadota</taxon>
        <taxon>Gammaproteobacteria</taxon>
        <taxon>Candidatus Kentrum</taxon>
    </lineage>
</organism>
<accession>A0A451A6R4</accession>
<proteinExistence type="predicted"/>
<sequence>MSREEELRKAEERKAELERIRQKEERKRIERARIAEHEAEQRAIGNKLEKLGADSLAWFEVMPEHLIKVEQFLDQAEKDFEENAFVPFWTAMEKATSELGAFDNRIISIRDAFERYNNLAKEL</sequence>
<reference evidence="2" key="1">
    <citation type="submission" date="2019-02" db="EMBL/GenBank/DDBJ databases">
        <authorList>
            <person name="Gruber-Vodicka R. H."/>
            <person name="Seah K. B. B."/>
        </authorList>
    </citation>
    <scope>NUCLEOTIDE SEQUENCE</scope>
    <source>
        <strain evidence="2">BECK_BZ126</strain>
    </source>
</reference>
<dbReference type="EMBL" id="CAADFW010000062">
    <property type="protein sequence ID" value="VFK61723.1"/>
    <property type="molecule type" value="Genomic_DNA"/>
</dbReference>
<evidence type="ECO:0000313" key="2">
    <source>
        <dbReference type="EMBL" id="VFK61723.1"/>
    </source>
</evidence>
<dbReference type="AlphaFoldDB" id="A0A451A6R4"/>
<feature type="coiled-coil region" evidence="1">
    <location>
        <begin position="3"/>
        <end position="42"/>
    </location>
</feature>
<gene>
    <name evidence="2" type="ORF">BECKTC1821F_GA0114240_10622</name>
</gene>